<dbReference type="RefSeq" id="WP_064042743.1">
    <property type="nucleotide sequence ID" value="NZ_LUUJ01000139.1"/>
</dbReference>
<dbReference type="OrthoDB" id="9801773at2"/>
<dbReference type="InterPro" id="IPR023393">
    <property type="entry name" value="START-like_dom_sf"/>
</dbReference>
<dbReference type="EMBL" id="LUUJ01000139">
    <property type="protein sequence ID" value="OAI10150.1"/>
    <property type="molecule type" value="Genomic_DNA"/>
</dbReference>
<dbReference type="SUPFAM" id="SSF55961">
    <property type="entry name" value="Bet v1-like"/>
    <property type="match status" value="1"/>
</dbReference>
<accession>A0A177MYV1</accession>
<evidence type="ECO:0000313" key="2">
    <source>
        <dbReference type="Proteomes" id="UP000077857"/>
    </source>
</evidence>
<dbReference type="Gene3D" id="3.30.530.20">
    <property type="match status" value="1"/>
</dbReference>
<protein>
    <recommendedName>
        <fullName evidence="3">CDP-paratose 2-epimerase</fullName>
    </recommendedName>
</protein>
<gene>
    <name evidence="1" type="ORF">A1507_21955</name>
</gene>
<dbReference type="CDD" id="cd07820">
    <property type="entry name" value="SRPBCC_3"/>
    <property type="match status" value="1"/>
</dbReference>
<sequence>MKVYYLYRKQALALSADQAWQFFSSPHHLNRITPDFFHVDIASPVPDDIYGGLLICYRMRAVFGWPMVWLSEISHCDKPRRFVYQQKVGPFAFWSHEVAINEAAGGVEVEDIVFYAMPWGWFGRLMHRLLISSKLRQIFDTRRDYLQRHWGVAAAEPR</sequence>
<comment type="caution">
    <text evidence="1">The sequence shown here is derived from an EMBL/GenBank/DDBJ whole genome shotgun (WGS) entry which is preliminary data.</text>
</comment>
<organism evidence="1 2">
    <name type="scientific">Methylomonas koyamae</name>
    <dbReference type="NCBI Taxonomy" id="702114"/>
    <lineage>
        <taxon>Bacteria</taxon>
        <taxon>Pseudomonadati</taxon>
        <taxon>Pseudomonadota</taxon>
        <taxon>Gammaproteobacteria</taxon>
        <taxon>Methylococcales</taxon>
        <taxon>Methylococcaceae</taxon>
        <taxon>Methylomonas</taxon>
    </lineage>
</organism>
<dbReference type="Proteomes" id="UP000077857">
    <property type="component" value="Unassembled WGS sequence"/>
</dbReference>
<reference evidence="1 2" key="1">
    <citation type="submission" date="2016-03" db="EMBL/GenBank/DDBJ databases">
        <authorList>
            <person name="Ploux O."/>
        </authorList>
    </citation>
    <scope>NUCLEOTIDE SEQUENCE [LARGE SCALE GENOMIC DNA]</scope>
    <source>
        <strain evidence="1 2">R-45378</strain>
    </source>
</reference>
<name>A0A177MYV1_9GAMM</name>
<evidence type="ECO:0000313" key="1">
    <source>
        <dbReference type="EMBL" id="OAI10150.1"/>
    </source>
</evidence>
<evidence type="ECO:0008006" key="3">
    <source>
        <dbReference type="Google" id="ProtNLM"/>
    </source>
</evidence>
<proteinExistence type="predicted"/>
<dbReference type="AlphaFoldDB" id="A0A177MYV1"/>